<keyword evidence="2" id="KW-1185">Reference proteome</keyword>
<evidence type="ECO:0000313" key="2">
    <source>
        <dbReference type="Proteomes" id="UP000805193"/>
    </source>
</evidence>
<dbReference type="Proteomes" id="UP000805193">
    <property type="component" value="Unassembled WGS sequence"/>
</dbReference>
<organism evidence="1 2">
    <name type="scientific">Ixodes persulcatus</name>
    <name type="common">Taiga tick</name>
    <dbReference type="NCBI Taxonomy" id="34615"/>
    <lineage>
        <taxon>Eukaryota</taxon>
        <taxon>Metazoa</taxon>
        <taxon>Ecdysozoa</taxon>
        <taxon>Arthropoda</taxon>
        <taxon>Chelicerata</taxon>
        <taxon>Arachnida</taxon>
        <taxon>Acari</taxon>
        <taxon>Parasitiformes</taxon>
        <taxon>Ixodida</taxon>
        <taxon>Ixodoidea</taxon>
        <taxon>Ixodidae</taxon>
        <taxon>Ixodinae</taxon>
        <taxon>Ixodes</taxon>
    </lineage>
</organism>
<proteinExistence type="predicted"/>
<gene>
    <name evidence="1" type="ORF">HPB47_022627</name>
</gene>
<feature type="non-terminal residue" evidence="1">
    <location>
        <position position="406"/>
    </location>
</feature>
<dbReference type="EMBL" id="JABSTQ010009318">
    <property type="protein sequence ID" value="KAG0430500.1"/>
    <property type="molecule type" value="Genomic_DNA"/>
</dbReference>
<sequence length="406" mass="46332">MFAIVTSTFSAVSSATSALSLRYVMVMTVTVATQRLLLCALLAVACAYAVQVVARFYRMWKALRPMAGPSDWFPPLFNIHCLITGAAMKNVFSTSTGLFHLLVGMTHYFERERIFKSYLGFQPVVVLFKPESVEAVLNCSTNLKKPILYSLLHAWLGKGLLTSSGSKWRSRRKMLTPAFHFRILEDFLPIMNEQGEIFARALQGHTHAVFDITKFVTACTLDIICETAMGVKVNAQTNPSSAYVSNIYRVGSNFINRAVRPWLWLDFLYLLTPQGRLYHHDIQAIHKFTKKVIRERKEVKLAEQRLIEPSSDIKKRPMFLDVLLDHHISEDSISEEDIREEVDTFMFEGHDTTSAAISWCIYLLGRNPEMQKKVQDEMDAIFANDVDRYATVADLKEMKFLECCIK</sequence>
<reference evidence="1 2" key="1">
    <citation type="journal article" date="2020" name="Cell">
        <title>Large-Scale Comparative Analyses of Tick Genomes Elucidate Their Genetic Diversity and Vector Capacities.</title>
        <authorList>
            <consortium name="Tick Genome and Microbiome Consortium (TIGMIC)"/>
            <person name="Jia N."/>
            <person name="Wang J."/>
            <person name="Shi W."/>
            <person name="Du L."/>
            <person name="Sun Y."/>
            <person name="Zhan W."/>
            <person name="Jiang J.F."/>
            <person name="Wang Q."/>
            <person name="Zhang B."/>
            <person name="Ji P."/>
            <person name="Bell-Sakyi L."/>
            <person name="Cui X.M."/>
            <person name="Yuan T.T."/>
            <person name="Jiang B.G."/>
            <person name="Yang W.F."/>
            <person name="Lam T.T."/>
            <person name="Chang Q.C."/>
            <person name="Ding S.J."/>
            <person name="Wang X.J."/>
            <person name="Zhu J.G."/>
            <person name="Ruan X.D."/>
            <person name="Zhao L."/>
            <person name="Wei J.T."/>
            <person name="Ye R.Z."/>
            <person name="Que T.C."/>
            <person name="Du C.H."/>
            <person name="Zhou Y.H."/>
            <person name="Cheng J.X."/>
            <person name="Dai P.F."/>
            <person name="Guo W.B."/>
            <person name="Han X.H."/>
            <person name="Huang E.J."/>
            <person name="Li L.F."/>
            <person name="Wei W."/>
            <person name="Gao Y.C."/>
            <person name="Liu J.Z."/>
            <person name="Shao H.Z."/>
            <person name="Wang X."/>
            <person name="Wang C.C."/>
            <person name="Yang T.C."/>
            <person name="Huo Q.B."/>
            <person name="Li W."/>
            <person name="Chen H.Y."/>
            <person name="Chen S.E."/>
            <person name="Zhou L.G."/>
            <person name="Ni X.B."/>
            <person name="Tian J.H."/>
            <person name="Sheng Y."/>
            <person name="Liu T."/>
            <person name="Pan Y.S."/>
            <person name="Xia L.Y."/>
            <person name="Li J."/>
            <person name="Zhao F."/>
            <person name="Cao W.C."/>
        </authorList>
    </citation>
    <scope>NUCLEOTIDE SEQUENCE [LARGE SCALE GENOMIC DNA]</scope>
    <source>
        <strain evidence="1">Iper-2018</strain>
    </source>
</reference>
<name>A0AC60Q975_IXOPE</name>
<protein>
    <submittedName>
        <fullName evidence="1">Uncharacterized protein</fullName>
    </submittedName>
</protein>
<accession>A0AC60Q975</accession>
<comment type="caution">
    <text evidence="1">The sequence shown here is derived from an EMBL/GenBank/DDBJ whole genome shotgun (WGS) entry which is preliminary data.</text>
</comment>
<evidence type="ECO:0000313" key="1">
    <source>
        <dbReference type="EMBL" id="KAG0430500.1"/>
    </source>
</evidence>